<evidence type="ECO:0008006" key="3">
    <source>
        <dbReference type="Google" id="ProtNLM"/>
    </source>
</evidence>
<reference evidence="2" key="1">
    <citation type="journal article" date="2019" name="Int. J. Syst. Evol. Microbiol.">
        <title>The Global Catalogue of Microorganisms (GCM) 10K type strain sequencing project: providing services to taxonomists for standard genome sequencing and annotation.</title>
        <authorList>
            <consortium name="The Broad Institute Genomics Platform"/>
            <consortium name="The Broad Institute Genome Sequencing Center for Infectious Disease"/>
            <person name="Wu L."/>
            <person name="Ma J."/>
        </authorList>
    </citation>
    <scope>NUCLEOTIDE SEQUENCE [LARGE SCALE GENOMIC DNA]</scope>
    <source>
        <strain evidence="2">CGMCC 1.3685</strain>
    </source>
</reference>
<evidence type="ECO:0000313" key="2">
    <source>
        <dbReference type="Proteomes" id="UP000606115"/>
    </source>
</evidence>
<evidence type="ECO:0000313" key="1">
    <source>
        <dbReference type="EMBL" id="GGJ73507.1"/>
    </source>
</evidence>
<keyword evidence="2" id="KW-1185">Reference proteome</keyword>
<sequence>MDNYSPHRFTKGDSRVGDWAAANNVELAYVPFHGSLLNRIEPRFTAPRYFALNGTDHPGHRAQPGMIRRYVPWRNQSNNELCALFSFWRPRG</sequence>
<dbReference type="EMBL" id="BMKX01000013">
    <property type="protein sequence ID" value="GGJ73507.1"/>
    <property type="molecule type" value="Genomic_DNA"/>
</dbReference>
<dbReference type="RefSeq" id="WP_229677227.1">
    <property type="nucleotide sequence ID" value="NZ_BMKX01000013.1"/>
</dbReference>
<protein>
    <recommendedName>
        <fullName evidence="3">Tc1-like transposase DDE domain-containing protein</fullName>
    </recommendedName>
</protein>
<comment type="caution">
    <text evidence="1">The sequence shown here is derived from an EMBL/GenBank/DDBJ whole genome shotgun (WGS) entry which is preliminary data.</text>
</comment>
<accession>A0ABQ2DWX3</accession>
<organism evidence="1 2">
    <name type="scientific">Glutamicibacter ardleyensis</name>
    <dbReference type="NCBI Taxonomy" id="225894"/>
    <lineage>
        <taxon>Bacteria</taxon>
        <taxon>Bacillati</taxon>
        <taxon>Actinomycetota</taxon>
        <taxon>Actinomycetes</taxon>
        <taxon>Micrococcales</taxon>
        <taxon>Micrococcaceae</taxon>
        <taxon>Glutamicibacter</taxon>
    </lineage>
</organism>
<dbReference type="Proteomes" id="UP000606115">
    <property type="component" value="Unassembled WGS sequence"/>
</dbReference>
<proteinExistence type="predicted"/>
<gene>
    <name evidence="1" type="ORF">GCM10007173_35600</name>
</gene>
<name>A0ABQ2DWX3_9MICC</name>
<dbReference type="GeneID" id="303305889"/>